<accession>A0A238J2X4</accession>
<dbReference type="EMBL" id="FXXQ01000009">
    <property type="protein sequence ID" value="SMX24683.1"/>
    <property type="molecule type" value="Genomic_DNA"/>
</dbReference>
<evidence type="ECO:0000313" key="2">
    <source>
        <dbReference type="EMBL" id="SMX24683.1"/>
    </source>
</evidence>
<dbReference type="RefSeq" id="WP_093974771.1">
    <property type="nucleotide sequence ID" value="NZ_FXXQ01000009.1"/>
</dbReference>
<dbReference type="Proteomes" id="UP000201838">
    <property type="component" value="Unassembled WGS sequence"/>
</dbReference>
<gene>
    <name evidence="2" type="ORF">BOA8489_02810</name>
</gene>
<feature type="signal peptide" evidence="1">
    <location>
        <begin position="1"/>
        <end position="23"/>
    </location>
</feature>
<sequence length="145" mass="16409">MIKQILTAAVVSCSAIIPGTVFAEVITCEHLGYRVTGRFVSKGNDAELVKQIFGTVFQVDSKTPGELLMQFDDTWYLVEDVRVSRTKNFTLYKWRATGKYTDTNESYKHDYSFRIYNDGRGSAGRQTYPSGKYAYIEAKGKCDNV</sequence>
<name>A0A238J2X4_9RHOB</name>
<protein>
    <submittedName>
        <fullName evidence="2">Uncharacterized protein</fullName>
    </submittedName>
</protein>
<dbReference type="AlphaFoldDB" id="A0A238J2X4"/>
<organism evidence="2 3">
    <name type="scientific">Boseongicola aestuarii</name>
    <dbReference type="NCBI Taxonomy" id="1470561"/>
    <lineage>
        <taxon>Bacteria</taxon>
        <taxon>Pseudomonadati</taxon>
        <taxon>Pseudomonadota</taxon>
        <taxon>Alphaproteobacteria</taxon>
        <taxon>Rhodobacterales</taxon>
        <taxon>Paracoccaceae</taxon>
        <taxon>Boseongicola</taxon>
    </lineage>
</organism>
<evidence type="ECO:0000256" key="1">
    <source>
        <dbReference type="SAM" id="SignalP"/>
    </source>
</evidence>
<feature type="chain" id="PRO_5012850744" evidence="1">
    <location>
        <begin position="24"/>
        <end position="145"/>
    </location>
</feature>
<evidence type="ECO:0000313" key="3">
    <source>
        <dbReference type="Proteomes" id="UP000201838"/>
    </source>
</evidence>
<keyword evidence="3" id="KW-1185">Reference proteome</keyword>
<proteinExistence type="predicted"/>
<keyword evidence="1" id="KW-0732">Signal</keyword>
<reference evidence="2 3" key="1">
    <citation type="submission" date="2017-05" db="EMBL/GenBank/DDBJ databases">
        <authorList>
            <person name="Song R."/>
            <person name="Chenine A.L."/>
            <person name="Ruprecht R.M."/>
        </authorList>
    </citation>
    <scope>NUCLEOTIDE SEQUENCE [LARGE SCALE GENOMIC DNA]</scope>
    <source>
        <strain evidence="2 3">CECT 8489</strain>
    </source>
</reference>